<dbReference type="RefSeq" id="WP_184239932.1">
    <property type="nucleotide sequence ID" value="NZ_JACHMJ010000001.1"/>
</dbReference>
<keyword evidence="1" id="KW-0812">Transmembrane</keyword>
<feature type="transmembrane region" description="Helical" evidence="1">
    <location>
        <begin position="393"/>
        <end position="418"/>
    </location>
</feature>
<gene>
    <name evidence="2" type="ORF">HD599_003435</name>
</gene>
<keyword evidence="1" id="KW-0472">Membrane</keyword>
<proteinExistence type="predicted"/>
<feature type="transmembrane region" description="Helical" evidence="1">
    <location>
        <begin position="212"/>
        <end position="232"/>
    </location>
</feature>
<sequence length="493" mass="53246">MSTRTNRPGQPFAGVLAFFRELGLLPNLILGAAVVVLIGLQIPAVVDGTGEAGEIARNILSCLALVGMGVGSYVAWPSRWNIPAHLQVAFAIPAYVLPLLGLDVFGTWDNDLVILYTRLVGYGFVAMTAGTLIGRVLVDRFFGEKREAAVRGLVVRAAVDAPRRVLVVSVASVIVLIVCFAVMGFVPALTADPGAAKFFKGIYHEPYEQVSIPYRFVTTLIPVLLPIVGVYAWTRRRKVWWIVILAATIGVMLLCLLREPAVSGALIALGVVLAYYKRFFIAYLAALIAVYVAGSALYVILALLGFSQYESVIKSGQNLMSSIASGAPDIPDQLKLLAAWLPNYELTLGRTFVGGLIPGNFEWNPSVWTLTTLNPTTDIEEIRSGGLRLPAPVWGYVSFDWVGAIVVALLSGVIIGILARGGARLLPGLSLETAAMLMVVYLAAVEVFPAFYRLSYLSVLGLILVLVLFFVRVPARWQRRRSGEPALSNGDVD</sequence>
<keyword evidence="3" id="KW-1185">Reference proteome</keyword>
<organism evidence="2 3">
    <name type="scientific">Conyzicola lurida</name>
    <dbReference type="NCBI Taxonomy" id="1172621"/>
    <lineage>
        <taxon>Bacteria</taxon>
        <taxon>Bacillati</taxon>
        <taxon>Actinomycetota</taxon>
        <taxon>Actinomycetes</taxon>
        <taxon>Micrococcales</taxon>
        <taxon>Microbacteriaceae</taxon>
        <taxon>Conyzicola</taxon>
    </lineage>
</organism>
<feature type="transmembrane region" description="Helical" evidence="1">
    <location>
        <begin position="88"/>
        <end position="108"/>
    </location>
</feature>
<keyword evidence="1" id="KW-1133">Transmembrane helix</keyword>
<dbReference type="AlphaFoldDB" id="A0A841AT40"/>
<evidence type="ECO:0008006" key="4">
    <source>
        <dbReference type="Google" id="ProtNLM"/>
    </source>
</evidence>
<dbReference type="Proteomes" id="UP000536685">
    <property type="component" value="Unassembled WGS sequence"/>
</dbReference>
<feature type="transmembrane region" description="Helical" evidence="1">
    <location>
        <begin position="283"/>
        <end position="306"/>
    </location>
</feature>
<feature type="transmembrane region" description="Helical" evidence="1">
    <location>
        <begin position="450"/>
        <end position="471"/>
    </location>
</feature>
<reference evidence="2 3" key="1">
    <citation type="submission" date="2020-08" db="EMBL/GenBank/DDBJ databases">
        <title>Sequencing the genomes of 1000 actinobacteria strains.</title>
        <authorList>
            <person name="Klenk H.-P."/>
        </authorList>
    </citation>
    <scope>NUCLEOTIDE SEQUENCE [LARGE SCALE GENOMIC DNA]</scope>
    <source>
        <strain evidence="2 3">DSM 105784</strain>
    </source>
</reference>
<feature type="transmembrane region" description="Helical" evidence="1">
    <location>
        <begin position="260"/>
        <end position="276"/>
    </location>
</feature>
<feature type="transmembrane region" description="Helical" evidence="1">
    <location>
        <begin position="55"/>
        <end position="76"/>
    </location>
</feature>
<dbReference type="EMBL" id="JACHMJ010000001">
    <property type="protein sequence ID" value="MBB5845112.1"/>
    <property type="molecule type" value="Genomic_DNA"/>
</dbReference>
<name>A0A841AT40_9MICO</name>
<comment type="caution">
    <text evidence="2">The sequence shown here is derived from an EMBL/GenBank/DDBJ whole genome shotgun (WGS) entry which is preliminary data.</text>
</comment>
<accession>A0A841AT40</accession>
<feature type="transmembrane region" description="Helical" evidence="1">
    <location>
        <begin position="165"/>
        <end position="189"/>
    </location>
</feature>
<feature type="transmembrane region" description="Helical" evidence="1">
    <location>
        <begin position="425"/>
        <end position="444"/>
    </location>
</feature>
<feature type="transmembrane region" description="Helical" evidence="1">
    <location>
        <begin position="21"/>
        <end position="43"/>
    </location>
</feature>
<evidence type="ECO:0000256" key="1">
    <source>
        <dbReference type="SAM" id="Phobius"/>
    </source>
</evidence>
<evidence type="ECO:0000313" key="3">
    <source>
        <dbReference type="Proteomes" id="UP000536685"/>
    </source>
</evidence>
<feature type="transmembrane region" description="Helical" evidence="1">
    <location>
        <begin position="120"/>
        <end position="138"/>
    </location>
</feature>
<protein>
    <recommendedName>
        <fullName evidence="4">Oligosaccharide repeat unit polymerase</fullName>
    </recommendedName>
</protein>
<evidence type="ECO:0000313" key="2">
    <source>
        <dbReference type="EMBL" id="MBB5845112.1"/>
    </source>
</evidence>
<feature type="transmembrane region" description="Helical" evidence="1">
    <location>
        <begin position="239"/>
        <end position="254"/>
    </location>
</feature>